<evidence type="ECO:0000256" key="6">
    <source>
        <dbReference type="ARBA" id="ARBA00023002"/>
    </source>
</evidence>
<gene>
    <name evidence="11" type="ORF">SAMN04487996_122160</name>
</gene>
<dbReference type="GO" id="GO:0020037">
    <property type="term" value="F:heme binding"/>
    <property type="evidence" value="ECO:0007669"/>
    <property type="project" value="InterPro"/>
</dbReference>
<dbReference type="EMBL" id="FNAN01000022">
    <property type="protein sequence ID" value="SDG75181.1"/>
    <property type="molecule type" value="Genomic_DNA"/>
</dbReference>
<evidence type="ECO:0000313" key="12">
    <source>
        <dbReference type="Proteomes" id="UP000198748"/>
    </source>
</evidence>
<evidence type="ECO:0000259" key="9">
    <source>
        <dbReference type="Pfam" id="PF20628"/>
    </source>
</evidence>
<dbReference type="OrthoDB" id="9781066at2"/>
<keyword evidence="12" id="KW-1185">Reference proteome</keyword>
<keyword evidence="4" id="KW-0479">Metal-binding</keyword>
<dbReference type="InterPro" id="IPR048328">
    <property type="entry name" value="Dyp_perox_C"/>
</dbReference>
<keyword evidence="6" id="KW-0560">Oxidoreductase</keyword>
<dbReference type="STRING" id="659014.SAMN04487996_122160"/>
<keyword evidence="2 11" id="KW-0575">Peroxidase</keyword>
<dbReference type="InterPro" id="IPR049509">
    <property type="entry name" value="DyP_N"/>
</dbReference>
<dbReference type="PROSITE" id="PS51404">
    <property type="entry name" value="DYP_PEROXIDASE"/>
    <property type="match status" value="1"/>
</dbReference>
<dbReference type="GO" id="GO:0004601">
    <property type="term" value="F:peroxidase activity"/>
    <property type="evidence" value="ECO:0007669"/>
    <property type="project" value="UniProtKB-KW"/>
</dbReference>
<evidence type="ECO:0000259" key="10">
    <source>
        <dbReference type="Pfam" id="PF21105"/>
    </source>
</evidence>
<dbReference type="Proteomes" id="UP000198748">
    <property type="component" value="Unassembled WGS sequence"/>
</dbReference>
<dbReference type="Pfam" id="PF21105">
    <property type="entry name" value="DyP_N"/>
    <property type="match status" value="1"/>
</dbReference>
<sequence length="469" mass="51554">MSTRIPSTDPILDNIQANILKGHGRDFAHHLFFQFKTNTSAKAKDWIGSFAWTTAKKQLLGTELFKAGKITDGGPVFTLSLSSTGYDKLGLASSKPFGGSFANGMKASAGLLGDDISIWDEGFKDSVDMMILVADDDSKKVKALADDIVAQVTVFARLLVNQRGNVLKMKGGSGIEHFGYADGISQPLFLEEDVANQPSTVEWNDETDTARLLVADFESDPNCFGSFLVFRKLEQNVKAFKDAEGDNPPIPTVLPVVQDVDGKPNSELAGAMLVGRFENGTPTVKSSIELNPNPFSVTNDFDYRDDLPALKCPFHSHIRLMNPRNGDTDAGDVSEQRITRRGMPYDDVKRIPEDRITTISDDLLDGSQPEKGVGLLFMCYQNNIELQFEIIQGFWANLGQIKTHIIGAEDSLIGQGANPPKTLPKQWGQPAQSSSFSFHGFVKNRGGEYFFTPSICFLRKLRTDQNLAQ</sequence>
<dbReference type="GO" id="GO:0046872">
    <property type="term" value="F:metal ion binding"/>
    <property type="evidence" value="ECO:0007669"/>
    <property type="project" value="UniProtKB-KW"/>
</dbReference>
<dbReference type="GO" id="GO:0005829">
    <property type="term" value="C:cytosol"/>
    <property type="evidence" value="ECO:0007669"/>
    <property type="project" value="TreeGrafter"/>
</dbReference>
<dbReference type="InterPro" id="IPR011008">
    <property type="entry name" value="Dimeric_a/b-barrel"/>
</dbReference>
<dbReference type="PANTHER" id="PTHR30521:SF4">
    <property type="entry name" value="DEFERROCHELATASE"/>
    <property type="match status" value="1"/>
</dbReference>
<dbReference type="AlphaFoldDB" id="A0A1G7WTC0"/>
<evidence type="ECO:0000256" key="8">
    <source>
        <dbReference type="ARBA" id="ARBA00025737"/>
    </source>
</evidence>
<feature type="domain" description="Dyp-type peroxidase C-terminal" evidence="9">
    <location>
        <begin position="311"/>
        <end position="393"/>
    </location>
</feature>
<organism evidence="11 12">
    <name type="scientific">Dyadobacter soli</name>
    <dbReference type="NCBI Taxonomy" id="659014"/>
    <lineage>
        <taxon>Bacteria</taxon>
        <taxon>Pseudomonadati</taxon>
        <taxon>Bacteroidota</taxon>
        <taxon>Cytophagia</taxon>
        <taxon>Cytophagales</taxon>
        <taxon>Spirosomataceae</taxon>
        <taxon>Dyadobacter</taxon>
    </lineage>
</organism>
<evidence type="ECO:0000256" key="3">
    <source>
        <dbReference type="ARBA" id="ARBA00022617"/>
    </source>
</evidence>
<keyword evidence="5" id="KW-0732">Signal</keyword>
<protein>
    <submittedName>
        <fullName evidence="11">Dyp-type peroxidase family</fullName>
    </submittedName>
</protein>
<dbReference type="SUPFAM" id="SSF54909">
    <property type="entry name" value="Dimeric alpha+beta barrel"/>
    <property type="match status" value="1"/>
</dbReference>
<keyword evidence="7" id="KW-0408">Iron</keyword>
<evidence type="ECO:0000256" key="4">
    <source>
        <dbReference type="ARBA" id="ARBA00022723"/>
    </source>
</evidence>
<evidence type="ECO:0000256" key="2">
    <source>
        <dbReference type="ARBA" id="ARBA00022559"/>
    </source>
</evidence>
<keyword evidence="3" id="KW-0349">Heme</keyword>
<comment type="similarity">
    <text evidence="8">Belongs to the DyP-type peroxidase family.</text>
</comment>
<evidence type="ECO:0000313" key="11">
    <source>
        <dbReference type="EMBL" id="SDG75181.1"/>
    </source>
</evidence>
<accession>A0A1G7WTC0</accession>
<reference evidence="12" key="1">
    <citation type="submission" date="2016-10" db="EMBL/GenBank/DDBJ databases">
        <authorList>
            <person name="Varghese N."/>
            <person name="Submissions S."/>
        </authorList>
    </citation>
    <scope>NUCLEOTIDE SEQUENCE [LARGE SCALE GENOMIC DNA]</scope>
    <source>
        <strain evidence="12">DSM 25329</strain>
    </source>
</reference>
<name>A0A1G7WTC0_9BACT</name>
<feature type="domain" description="DyP dimeric alpha+beta barrel" evidence="10">
    <location>
        <begin position="14"/>
        <end position="153"/>
    </location>
</feature>
<dbReference type="PANTHER" id="PTHR30521">
    <property type="entry name" value="DEFERROCHELATASE/PEROXIDASE"/>
    <property type="match status" value="1"/>
</dbReference>
<dbReference type="InterPro" id="IPR006314">
    <property type="entry name" value="Dyp_peroxidase"/>
</dbReference>
<dbReference type="RefSeq" id="WP_090156783.1">
    <property type="nucleotide sequence ID" value="NZ_FNAN01000022.1"/>
</dbReference>
<evidence type="ECO:0000256" key="7">
    <source>
        <dbReference type="ARBA" id="ARBA00023004"/>
    </source>
</evidence>
<comment type="cofactor">
    <cofactor evidence="1">
        <name>heme b</name>
        <dbReference type="ChEBI" id="CHEBI:60344"/>
    </cofactor>
</comment>
<proteinExistence type="inferred from homology"/>
<evidence type="ECO:0000256" key="1">
    <source>
        <dbReference type="ARBA" id="ARBA00001970"/>
    </source>
</evidence>
<evidence type="ECO:0000256" key="5">
    <source>
        <dbReference type="ARBA" id="ARBA00022729"/>
    </source>
</evidence>
<dbReference type="Pfam" id="PF20628">
    <property type="entry name" value="Dyp_perox_C"/>
    <property type="match status" value="1"/>
</dbReference>